<comment type="similarity">
    <text evidence="1 2">Belongs to the ArsC family.</text>
</comment>
<dbReference type="InterPro" id="IPR006504">
    <property type="entry name" value="Tscrpt_reg_Spx/MgsR"/>
</dbReference>
<protein>
    <submittedName>
        <fullName evidence="3">ArsC family reductase</fullName>
    </submittedName>
</protein>
<dbReference type="Proteomes" id="UP000315947">
    <property type="component" value="Chromosome"/>
</dbReference>
<dbReference type="Gene3D" id="3.40.30.10">
    <property type="entry name" value="Glutaredoxin"/>
    <property type="match status" value="1"/>
</dbReference>
<dbReference type="InterPro" id="IPR006660">
    <property type="entry name" value="Arsenate_reductase-like"/>
</dbReference>
<dbReference type="PANTHER" id="PTHR30041:SF8">
    <property type="entry name" value="PROTEIN YFFB"/>
    <property type="match status" value="1"/>
</dbReference>
<accession>A0ABX5WXS8</accession>
<proteinExistence type="inferred from homology"/>
<dbReference type="RefSeq" id="WP_144046271.1">
    <property type="nucleotide sequence ID" value="NZ_CP041614.1"/>
</dbReference>
<name>A0ABX5WXS8_9GAMM</name>
<dbReference type="SUPFAM" id="SSF52833">
    <property type="entry name" value="Thioredoxin-like"/>
    <property type="match status" value="1"/>
</dbReference>
<dbReference type="Pfam" id="PF03960">
    <property type="entry name" value="ArsC"/>
    <property type="match status" value="1"/>
</dbReference>
<dbReference type="PANTHER" id="PTHR30041">
    <property type="entry name" value="ARSENATE REDUCTASE"/>
    <property type="match status" value="1"/>
</dbReference>
<gene>
    <name evidence="3" type="ORF">FM037_12480</name>
</gene>
<dbReference type="PROSITE" id="PS51353">
    <property type="entry name" value="ARSC"/>
    <property type="match status" value="1"/>
</dbReference>
<sequence length="125" mass="14364">MNICFLNGVTTLILYGIKNCDTVRKARKWLQANQPQVTFHDFREDGLDKDQLTSWVAMAGWETLFNKRSTSFRNLSDADKSDIDQNKAIELMLAHPTLIKRPVLVAADKVQVGFKEAEYQAWFNL</sequence>
<dbReference type="EMBL" id="CP041614">
    <property type="protein sequence ID" value="QDO83905.1"/>
    <property type="molecule type" value="Genomic_DNA"/>
</dbReference>
<dbReference type="NCBIfam" id="NF008107">
    <property type="entry name" value="PRK10853.1"/>
    <property type="match status" value="1"/>
</dbReference>
<reference evidence="3 4" key="1">
    <citation type="submission" date="2019-07" db="EMBL/GenBank/DDBJ databases">
        <title>Shewanella sp. YLB-06 whole genomic sequence.</title>
        <authorList>
            <person name="Yu L."/>
        </authorList>
    </citation>
    <scope>NUCLEOTIDE SEQUENCE [LARGE SCALE GENOMIC DNA]</scope>
    <source>
        <strain evidence="3 4">YLB-06</strain>
    </source>
</reference>
<evidence type="ECO:0000256" key="1">
    <source>
        <dbReference type="ARBA" id="ARBA00007198"/>
    </source>
</evidence>
<evidence type="ECO:0000256" key="2">
    <source>
        <dbReference type="PROSITE-ProRule" id="PRU01282"/>
    </source>
</evidence>
<dbReference type="InterPro" id="IPR036249">
    <property type="entry name" value="Thioredoxin-like_sf"/>
</dbReference>
<keyword evidence="4" id="KW-1185">Reference proteome</keyword>
<evidence type="ECO:0000313" key="4">
    <source>
        <dbReference type="Proteomes" id="UP000315947"/>
    </source>
</evidence>
<organism evidence="3 4">
    <name type="scientific">Shewanella psychropiezotolerans</name>
    <dbReference type="NCBI Taxonomy" id="2593655"/>
    <lineage>
        <taxon>Bacteria</taxon>
        <taxon>Pseudomonadati</taxon>
        <taxon>Pseudomonadota</taxon>
        <taxon>Gammaproteobacteria</taxon>
        <taxon>Alteromonadales</taxon>
        <taxon>Shewanellaceae</taxon>
        <taxon>Shewanella</taxon>
    </lineage>
</organism>
<evidence type="ECO:0000313" key="3">
    <source>
        <dbReference type="EMBL" id="QDO83905.1"/>
    </source>
</evidence>
<dbReference type="NCBIfam" id="TIGR01617">
    <property type="entry name" value="arsC_related"/>
    <property type="match status" value="1"/>
</dbReference>
<dbReference type="CDD" id="cd03035">
    <property type="entry name" value="ArsC_Yffb"/>
    <property type="match status" value="1"/>
</dbReference>